<name>A0ABR0WVW3_REHGL</name>
<feature type="region of interest" description="Disordered" evidence="3">
    <location>
        <begin position="115"/>
        <end position="136"/>
    </location>
</feature>
<dbReference type="InterPro" id="IPR000566">
    <property type="entry name" value="Lipocln_cytosolic_FA-bd_dom"/>
</dbReference>
<dbReference type="Pfam" id="PF08212">
    <property type="entry name" value="Lipocalin_2"/>
    <property type="match status" value="2"/>
</dbReference>
<evidence type="ECO:0000256" key="3">
    <source>
        <dbReference type="SAM" id="MobiDB-lite"/>
    </source>
</evidence>
<evidence type="ECO:0000256" key="1">
    <source>
        <dbReference type="ARBA" id="ARBA00006889"/>
    </source>
</evidence>
<dbReference type="Proteomes" id="UP001318860">
    <property type="component" value="Unassembled WGS sequence"/>
</dbReference>
<dbReference type="InterPro" id="IPR047202">
    <property type="entry name" value="Lipocalin_Blc-like_dom"/>
</dbReference>
<reference evidence="5 6" key="1">
    <citation type="journal article" date="2021" name="Comput. Struct. Biotechnol. J.">
        <title>De novo genome assembly of the potent medicinal plant Rehmannia glutinosa using nanopore technology.</title>
        <authorList>
            <person name="Ma L."/>
            <person name="Dong C."/>
            <person name="Song C."/>
            <person name="Wang X."/>
            <person name="Zheng X."/>
            <person name="Niu Y."/>
            <person name="Chen S."/>
            <person name="Feng W."/>
        </authorList>
    </citation>
    <scope>NUCLEOTIDE SEQUENCE [LARGE SCALE GENOMIC DNA]</scope>
    <source>
        <strain evidence="5">DH-2019</strain>
    </source>
</reference>
<organism evidence="5 6">
    <name type="scientific">Rehmannia glutinosa</name>
    <name type="common">Chinese foxglove</name>
    <dbReference type="NCBI Taxonomy" id="99300"/>
    <lineage>
        <taxon>Eukaryota</taxon>
        <taxon>Viridiplantae</taxon>
        <taxon>Streptophyta</taxon>
        <taxon>Embryophyta</taxon>
        <taxon>Tracheophyta</taxon>
        <taxon>Spermatophyta</taxon>
        <taxon>Magnoliopsida</taxon>
        <taxon>eudicotyledons</taxon>
        <taxon>Gunneridae</taxon>
        <taxon>Pentapetalae</taxon>
        <taxon>asterids</taxon>
        <taxon>lamiids</taxon>
        <taxon>Lamiales</taxon>
        <taxon>Orobanchaceae</taxon>
        <taxon>Rehmannieae</taxon>
        <taxon>Rehmannia</taxon>
    </lineage>
</organism>
<dbReference type="Gene3D" id="2.40.128.20">
    <property type="match status" value="2"/>
</dbReference>
<comment type="caution">
    <text evidence="5">The sequence shown here is derived from an EMBL/GenBank/DDBJ whole genome shotgun (WGS) entry which is preliminary data.</text>
</comment>
<dbReference type="PANTHER" id="PTHR10612">
    <property type="entry name" value="APOLIPOPROTEIN D"/>
    <property type="match status" value="1"/>
</dbReference>
<sequence length="146" mass="17124">MVKKEVEAVKEFDIERYMGRWYEIAFLPSRFQPRNGVDKRATYTLKPDGSVDVLTEHWCNGKWNHIHGVACKGYPKCDEAKFITRYWILSRQPKLDGKIYDQLVKQAEEQGYDVSRLHKVTHSDSPPGDEPNDTKRPWWLKSLLGK</sequence>
<dbReference type="InterPro" id="IPR012674">
    <property type="entry name" value="Calycin"/>
</dbReference>
<dbReference type="EMBL" id="JABTTQ020000007">
    <property type="protein sequence ID" value="KAK6151618.1"/>
    <property type="molecule type" value="Genomic_DNA"/>
</dbReference>
<evidence type="ECO:0000313" key="5">
    <source>
        <dbReference type="EMBL" id="KAK6151618.1"/>
    </source>
</evidence>
<evidence type="ECO:0000259" key="4">
    <source>
        <dbReference type="Pfam" id="PF08212"/>
    </source>
</evidence>
<dbReference type="InterPro" id="IPR022271">
    <property type="entry name" value="Lipocalin_ApoD"/>
</dbReference>
<proteinExistence type="inferred from homology"/>
<evidence type="ECO:0000256" key="2">
    <source>
        <dbReference type="PIRNR" id="PIRNR036893"/>
    </source>
</evidence>
<dbReference type="PANTHER" id="PTHR10612:SF34">
    <property type="entry name" value="APOLIPOPROTEIN D"/>
    <property type="match status" value="1"/>
</dbReference>
<dbReference type="SUPFAM" id="SSF50814">
    <property type="entry name" value="Lipocalins"/>
    <property type="match status" value="1"/>
</dbReference>
<dbReference type="PROSITE" id="PS00213">
    <property type="entry name" value="LIPOCALIN"/>
    <property type="match status" value="1"/>
</dbReference>
<dbReference type="PIRSF" id="PIRSF036893">
    <property type="entry name" value="Lipocalin_ApoD"/>
    <property type="match status" value="1"/>
</dbReference>
<dbReference type="CDD" id="cd19438">
    <property type="entry name" value="lipocalin_Blc-like"/>
    <property type="match status" value="1"/>
</dbReference>
<accession>A0ABR0WVW3</accession>
<feature type="domain" description="Lipocalin/cytosolic fatty-acid binding" evidence="4">
    <location>
        <begin position="12"/>
        <end position="74"/>
    </location>
</feature>
<gene>
    <name evidence="5" type="ORF">DH2020_014253</name>
</gene>
<comment type="similarity">
    <text evidence="1 2">Belongs to the calycin superfamily. Lipocalin family.</text>
</comment>
<dbReference type="InterPro" id="IPR022272">
    <property type="entry name" value="Lipocalin_CS"/>
</dbReference>
<feature type="domain" description="Lipocalin/cytosolic fatty-acid binding" evidence="4">
    <location>
        <begin position="86"/>
        <end position="121"/>
    </location>
</feature>
<evidence type="ECO:0000313" key="6">
    <source>
        <dbReference type="Proteomes" id="UP001318860"/>
    </source>
</evidence>
<keyword evidence="6" id="KW-1185">Reference proteome</keyword>
<protein>
    <recommendedName>
        <fullName evidence="4">Lipocalin/cytosolic fatty-acid binding domain-containing protein</fullName>
    </recommendedName>
</protein>